<reference evidence="1" key="2">
    <citation type="submission" date="2020-05" db="UniProtKB">
        <authorList>
            <consortium name="EnsemblMetazoa"/>
        </authorList>
    </citation>
    <scope>IDENTIFICATION</scope>
    <source>
        <strain evidence="1">WRAIR2</strain>
    </source>
</reference>
<sequence>MLAIVNVGVGLNLSNSKPTLCLNDVITQYNTKHSTGLPQLSYEKTFALIFNKLEELYERVQIKGVEELQEEYYRHWLHQDAEICMIGAE</sequence>
<reference evidence="2" key="1">
    <citation type="submission" date="2013-03" db="EMBL/GenBank/DDBJ databases">
        <title>The Genome Sequence of Anopheles dirus WRAIR2.</title>
        <authorList>
            <consortium name="The Broad Institute Genomics Platform"/>
            <person name="Neafsey D.E."/>
            <person name="Walton C."/>
            <person name="Walker B."/>
            <person name="Young S.K."/>
            <person name="Zeng Q."/>
            <person name="Gargeya S."/>
            <person name="Fitzgerald M."/>
            <person name="Haas B."/>
            <person name="Abouelleil A."/>
            <person name="Allen A.W."/>
            <person name="Alvarado L."/>
            <person name="Arachchi H.M."/>
            <person name="Berlin A.M."/>
            <person name="Chapman S.B."/>
            <person name="Gainer-Dewar J."/>
            <person name="Goldberg J."/>
            <person name="Griggs A."/>
            <person name="Gujja S."/>
            <person name="Hansen M."/>
            <person name="Howarth C."/>
            <person name="Imamovic A."/>
            <person name="Ireland A."/>
            <person name="Larimer J."/>
            <person name="McCowan C."/>
            <person name="Murphy C."/>
            <person name="Pearson M."/>
            <person name="Poon T.W."/>
            <person name="Priest M."/>
            <person name="Roberts A."/>
            <person name="Saif S."/>
            <person name="Shea T."/>
            <person name="Sisk P."/>
            <person name="Sykes S."/>
            <person name="Wortman J."/>
            <person name="Nusbaum C."/>
            <person name="Birren B."/>
        </authorList>
    </citation>
    <scope>NUCLEOTIDE SEQUENCE [LARGE SCALE GENOMIC DNA]</scope>
    <source>
        <strain evidence="2">WRAIR2</strain>
    </source>
</reference>
<dbReference type="SUPFAM" id="SSF55681">
    <property type="entry name" value="Class II aaRS and biotin synthetases"/>
    <property type="match status" value="1"/>
</dbReference>
<protein>
    <submittedName>
        <fullName evidence="1">Uncharacterized protein</fullName>
    </submittedName>
</protein>
<dbReference type="GO" id="GO:0005737">
    <property type="term" value="C:cytoplasm"/>
    <property type="evidence" value="ECO:0007669"/>
    <property type="project" value="TreeGrafter"/>
</dbReference>
<dbReference type="Proteomes" id="UP000075884">
    <property type="component" value="Unassembled WGS sequence"/>
</dbReference>
<proteinExistence type="predicted"/>
<name>A0A182NGH6_9DIPT</name>
<dbReference type="Gene3D" id="3.30.930.10">
    <property type="entry name" value="Bira Bifunctional Protein, Domain 2"/>
    <property type="match status" value="1"/>
</dbReference>
<keyword evidence="2" id="KW-1185">Reference proteome</keyword>
<dbReference type="EnsemblMetazoa" id="ADIR006749-RA">
    <property type="protein sequence ID" value="ADIR006749-PA"/>
    <property type="gene ID" value="ADIR006749"/>
</dbReference>
<dbReference type="GO" id="GO:0004077">
    <property type="term" value="F:biotin--[biotin carboxyl-carrier protein] ligase activity"/>
    <property type="evidence" value="ECO:0007669"/>
    <property type="project" value="TreeGrafter"/>
</dbReference>
<dbReference type="InterPro" id="IPR045864">
    <property type="entry name" value="aa-tRNA-synth_II/BPL/LPL"/>
</dbReference>
<evidence type="ECO:0000313" key="2">
    <source>
        <dbReference type="Proteomes" id="UP000075884"/>
    </source>
</evidence>
<accession>A0A182NGH6</accession>
<dbReference type="PANTHER" id="PTHR12835">
    <property type="entry name" value="BIOTIN PROTEIN LIGASE"/>
    <property type="match status" value="1"/>
</dbReference>
<dbReference type="VEuPathDB" id="VectorBase:ADIR006749"/>
<evidence type="ECO:0000313" key="1">
    <source>
        <dbReference type="EnsemblMetazoa" id="ADIR006749-PA"/>
    </source>
</evidence>
<dbReference type="STRING" id="7168.A0A182NGH6"/>
<dbReference type="AlphaFoldDB" id="A0A182NGH6"/>
<organism evidence="1 2">
    <name type="scientific">Anopheles dirus</name>
    <dbReference type="NCBI Taxonomy" id="7168"/>
    <lineage>
        <taxon>Eukaryota</taxon>
        <taxon>Metazoa</taxon>
        <taxon>Ecdysozoa</taxon>
        <taxon>Arthropoda</taxon>
        <taxon>Hexapoda</taxon>
        <taxon>Insecta</taxon>
        <taxon>Pterygota</taxon>
        <taxon>Neoptera</taxon>
        <taxon>Endopterygota</taxon>
        <taxon>Diptera</taxon>
        <taxon>Nematocera</taxon>
        <taxon>Culicoidea</taxon>
        <taxon>Culicidae</taxon>
        <taxon>Anophelinae</taxon>
        <taxon>Anopheles</taxon>
    </lineage>
</organism>
<dbReference type="PANTHER" id="PTHR12835:SF5">
    <property type="entry name" value="BIOTIN--PROTEIN LIGASE"/>
    <property type="match status" value="1"/>
</dbReference>